<proteinExistence type="predicted"/>
<comment type="caution">
    <text evidence="1">The sequence shown here is derived from an EMBL/GenBank/DDBJ whole genome shotgun (WGS) entry which is preliminary data.</text>
</comment>
<name>A0A822Y5U0_NELNU</name>
<organism evidence="1 2">
    <name type="scientific">Nelumbo nucifera</name>
    <name type="common">Sacred lotus</name>
    <dbReference type="NCBI Taxonomy" id="4432"/>
    <lineage>
        <taxon>Eukaryota</taxon>
        <taxon>Viridiplantae</taxon>
        <taxon>Streptophyta</taxon>
        <taxon>Embryophyta</taxon>
        <taxon>Tracheophyta</taxon>
        <taxon>Spermatophyta</taxon>
        <taxon>Magnoliopsida</taxon>
        <taxon>Proteales</taxon>
        <taxon>Nelumbonaceae</taxon>
        <taxon>Nelumbo</taxon>
    </lineage>
</organism>
<dbReference type="PANTHER" id="PTHR48057:SF17">
    <property type="entry name" value="LRR RECEPTOR-LIKE SERINE_THREONINE-PROTEIN KINASE FLS2"/>
    <property type="match status" value="1"/>
</dbReference>
<dbReference type="Gene3D" id="3.80.10.10">
    <property type="entry name" value="Ribonuclease Inhibitor"/>
    <property type="match status" value="1"/>
</dbReference>
<gene>
    <name evidence="1" type="ORF">HUJ06_029070</name>
</gene>
<dbReference type="SUPFAM" id="SSF52058">
    <property type="entry name" value="L domain-like"/>
    <property type="match status" value="1"/>
</dbReference>
<evidence type="ECO:0000313" key="2">
    <source>
        <dbReference type="Proteomes" id="UP000607653"/>
    </source>
</evidence>
<dbReference type="InterPro" id="IPR052595">
    <property type="entry name" value="LRRC69/RLP"/>
</dbReference>
<dbReference type="InterPro" id="IPR032675">
    <property type="entry name" value="LRR_dom_sf"/>
</dbReference>
<protein>
    <submittedName>
        <fullName evidence="1">Uncharacterized protein</fullName>
    </submittedName>
</protein>
<dbReference type="PANTHER" id="PTHR48057">
    <property type="entry name" value="LEUCINE-RICH REPEAT SERINE/THREONINE-PROTEIN KINASE 1"/>
    <property type="match status" value="1"/>
</dbReference>
<evidence type="ECO:0000313" key="1">
    <source>
        <dbReference type="EMBL" id="DAD27602.1"/>
    </source>
</evidence>
<dbReference type="Proteomes" id="UP000607653">
    <property type="component" value="Unassembled WGS sequence"/>
</dbReference>
<sequence length="103" mass="11177">MLSLVEVNLAMNRLGGNVGLHPTSKASSVSSLSSFQKLNLSHNNFTNVVHLSRFSNLQVLDLSYNDLRVLPSGMENLAKLEHLDLSSCNISGSVEPIANLRSL</sequence>
<dbReference type="Pfam" id="PF13855">
    <property type="entry name" value="LRR_8"/>
    <property type="match status" value="1"/>
</dbReference>
<reference evidence="1 2" key="1">
    <citation type="journal article" date="2020" name="Mol. Biol. Evol.">
        <title>Distinct Expression and Methylation Patterns for Genes with Different Fates following a Single Whole-Genome Duplication in Flowering Plants.</title>
        <authorList>
            <person name="Shi T."/>
            <person name="Rahmani R.S."/>
            <person name="Gugger P.F."/>
            <person name="Wang M."/>
            <person name="Li H."/>
            <person name="Zhang Y."/>
            <person name="Li Z."/>
            <person name="Wang Q."/>
            <person name="Van de Peer Y."/>
            <person name="Marchal K."/>
            <person name="Chen J."/>
        </authorList>
    </citation>
    <scope>NUCLEOTIDE SEQUENCE [LARGE SCALE GENOMIC DNA]</scope>
    <source>
        <tissue evidence="1">Leaf</tissue>
    </source>
</reference>
<dbReference type="AlphaFoldDB" id="A0A822Y5U0"/>
<dbReference type="InterPro" id="IPR001611">
    <property type="entry name" value="Leu-rich_rpt"/>
</dbReference>
<dbReference type="PROSITE" id="PS51450">
    <property type="entry name" value="LRR"/>
    <property type="match status" value="2"/>
</dbReference>
<keyword evidence="2" id="KW-1185">Reference proteome</keyword>
<dbReference type="EMBL" id="DUZY01000002">
    <property type="protein sequence ID" value="DAD27602.1"/>
    <property type="molecule type" value="Genomic_DNA"/>
</dbReference>
<accession>A0A822Y5U0</accession>